<reference evidence="4" key="1">
    <citation type="submission" date="2015-05" db="EMBL/GenBank/DDBJ databases">
        <authorList>
            <person name="Fogelqvist Johan"/>
        </authorList>
    </citation>
    <scope>NUCLEOTIDE SEQUENCE [LARGE SCALE GENOMIC DNA]</scope>
</reference>
<protein>
    <recommendedName>
        <fullName evidence="2">PPC89 centrosome localisation domain-containing protein</fullName>
    </recommendedName>
</protein>
<dbReference type="InterPro" id="IPR025925">
    <property type="entry name" value="PPC89_CLD"/>
</dbReference>
<evidence type="ECO:0000313" key="3">
    <source>
        <dbReference type="EMBL" id="CRK34930.1"/>
    </source>
</evidence>
<sequence>MDAVDQEKITLKEDNDSLVRHNEKYFEENKMLRRENSGFERSIHDLHDENATTSPPVLATTTKRRTATRRT</sequence>
<feature type="domain" description="PPC89 centrosome localisation" evidence="2">
    <location>
        <begin position="4"/>
        <end position="51"/>
    </location>
</feature>
<name>A0A0G4MLJ7_VERLO</name>
<dbReference type="Pfam" id="PF14197">
    <property type="entry name" value="Cep57_CLD_2"/>
    <property type="match status" value="1"/>
</dbReference>
<proteinExistence type="predicted"/>
<dbReference type="Proteomes" id="UP000045706">
    <property type="component" value="Unassembled WGS sequence"/>
</dbReference>
<evidence type="ECO:0000259" key="2">
    <source>
        <dbReference type="Pfam" id="PF14197"/>
    </source>
</evidence>
<gene>
    <name evidence="3" type="ORF">BN1723_018566</name>
</gene>
<evidence type="ECO:0000256" key="1">
    <source>
        <dbReference type="SAM" id="MobiDB-lite"/>
    </source>
</evidence>
<organism evidence="3 4">
    <name type="scientific">Verticillium longisporum</name>
    <name type="common">Verticillium dahliae var. longisporum</name>
    <dbReference type="NCBI Taxonomy" id="100787"/>
    <lineage>
        <taxon>Eukaryota</taxon>
        <taxon>Fungi</taxon>
        <taxon>Dikarya</taxon>
        <taxon>Ascomycota</taxon>
        <taxon>Pezizomycotina</taxon>
        <taxon>Sordariomycetes</taxon>
        <taxon>Hypocreomycetidae</taxon>
        <taxon>Glomerellales</taxon>
        <taxon>Plectosphaerellaceae</taxon>
        <taxon>Verticillium</taxon>
    </lineage>
</organism>
<accession>A0A0G4MLJ7</accession>
<feature type="region of interest" description="Disordered" evidence="1">
    <location>
        <begin position="45"/>
        <end position="71"/>
    </location>
</feature>
<dbReference type="EMBL" id="CVQI01027313">
    <property type="protein sequence ID" value="CRK34930.1"/>
    <property type="molecule type" value="Genomic_DNA"/>
</dbReference>
<dbReference type="AlphaFoldDB" id="A0A0G4MLJ7"/>
<feature type="compositionally biased region" description="Basic residues" evidence="1">
    <location>
        <begin position="62"/>
        <end position="71"/>
    </location>
</feature>
<evidence type="ECO:0000313" key="4">
    <source>
        <dbReference type="Proteomes" id="UP000045706"/>
    </source>
</evidence>